<evidence type="ECO:0000313" key="5">
    <source>
        <dbReference type="Proteomes" id="UP001278738"/>
    </source>
</evidence>
<evidence type="ECO:0000313" key="2">
    <source>
        <dbReference type="EMBL" id="MDX6183233.1"/>
    </source>
</evidence>
<dbReference type="SUPFAM" id="SSF51206">
    <property type="entry name" value="cAMP-binding domain-like"/>
    <property type="match status" value="1"/>
</dbReference>
<protein>
    <submittedName>
        <fullName evidence="3">Crp/Fnr family transcriptional regulator</fullName>
    </submittedName>
</protein>
<dbReference type="InterPro" id="IPR000595">
    <property type="entry name" value="cNMP-bd_dom"/>
</dbReference>
<dbReference type="PROSITE" id="PS50042">
    <property type="entry name" value="CNMP_BINDING_3"/>
    <property type="match status" value="1"/>
</dbReference>
<name>A0AAJ2SER6_9FLAO</name>
<accession>A0AAJ2SER6</accession>
<dbReference type="CDD" id="cd00038">
    <property type="entry name" value="CAP_ED"/>
    <property type="match status" value="1"/>
</dbReference>
<evidence type="ECO:0000259" key="1">
    <source>
        <dbReference type="PROSITE" id="PS50042"/>
    </source>
</evidence>
<dbReference type="Gene3D" id="2.60.120.10">
    <property type="entry name" value="Jelly Rolls"/>
    <property type="match status" value="1"/>
</dbReference>
<sequence>MKEKLHFKTISKNEILLKAGDYCKSIYFVNKGCLRIYQNHQNGEETNILFCPENWWSCDIISFSTGSTASYSIDALENGEVIYIEHHDLENLYIEIPKLERFFRILFQNGFALYQNRLTLALSMSAELRYSLFQKQYPMLMNRISQKHIASYLGITAVFLSIIKKRHVSS</sequence>
<feature type="domain" description="Cyclic nucleotide-binding" evidence="1">
    <location>
        <begin position="1"/>
        <end position="48"/>
    </location>
</feature>
<dbReference type="EMBL" id="JAWXVH010000006">
    <property type="protein sequence ID" value="MDX6186517.1"/>
    <property type="molecule type" value="Genomic_DNA"/>
</dbReference>
<dbReference type="AlphaFoldDB" id="A0AAJ2SER6"/>
<reference evidence="3 5" key="1">
    <citation type="submission" date="2023-11" db="EMBL/GenBank/DDBJ databases">
        <title>Unpublished Manusciprt.</title>
        <authorList>
            <person name="Saticioglu I.B."/>
            <person name="Ay H."/>
            <person name="Ajmi N."/>
            <person name="Altun S."/>
            <person name="Duman M."/>
        </authorList>
    </citation>
    <scope>NUCLEOTIDE SEQUENCE</scope>
    <source>
        <strain evidence="2 5">Fl-33</strain>
        <strain evidence="3">Fl-77</strain>
    </source>
</reference>
<comment type="caution">
    <text evidence="3">The sequence shown here is derived from an EMBL/GenBank/DDBJ whole genome shotgun (WGS) entry which is preliminary data.</text>
</comment>
<dbReference type="InterPro" id="IPR014710">
    <property type="entry name" value="RmlC-like_jellyroll"/>
</dbReference>
<dbReference type="Proteomes" id="UP001278738">
    <property type="component" value="Unassembled WGS sequence"/>
</dbReference>
<evidence type="ECO:0000313" key="4">
    <source>
        <dbReference type="Proteomes" id="UP001270053"/>
    </source>
</evidence>
<gene>
    <name evidence="2" type="ORF">SGQ18_13780</name>
    <name evidence="3" type="ORF">SGQ44_12155</name>
</gene>
<dbReference type="Proteomes" id="UP001270053">
    <property type="component" value="Unassembled WGS sequence"/>
</dbReference>
<dbReference type="InterPro" id="IPR018490">
    <property type="entry name" value="cNMP-bd_dom_sf"/>
</dbReference>
<evidence type="ECO:0000313" key="3">
    <source>
        <dbReference type="EMBL" id="MDX6186517.1"/>
    </source>
</evidence>
<keyword evidence="5" id="KW-1185">Reference proteome</keyword>
<organism evidence="3 4">
    <name type="scientific">Flavobacterium flavipigmentatum</name>
    <dbReference type="NCBI Taxonomy" id="2893884"/>
    <lineage>
        <taxon>Bacteria</taxon>
        <taxon>Pseudomonadati</taxon>
        <taxon>Bacteroidota</taxon>
        <taxon>Flavobacteriia</taxon>
        <taxon>Flavobacteriales</taxon>
        <taxon>Flavobacteriaceae</taxon>
        <taxon>Flavobacterium</taxon>
    </lineage>
</organism>
<proteinExistence type="predicted"/>
<dbReference type="EMBL" id="JAWXVG010000007">
    <property type="protein sequence ID" value="MDX6183233.1"/>
    <property type="molecule type" value="Genomic_DNA"/>
</dbReference>
<dbReference type="Pfam" id="PF00027">
    <property type="entry name" value="cNMP_binding"/>
    <property type="match status" value="1"/>
</dbReference>